<evidence type="ECO:0000313" key="1">
    <source>
        <dbReference type="EMBL" id="MBL4954269.1"/>
    </source>
</evidence>
<keyword evidence="2" id="KW-1185">Reference proteome</keyword>
<reference evidence="1 2" key="1">
    <citation type="submission" date="2021-01" db="EMBL/GenBank/DDBJ databases">
        <title>Genome public.</title>
        <authorList>
            <person name="Liu C."/>
            <person name="Sun Q."/>
        </authorList>
    </citation>
    <scope>NUCLEOTIDE SEQUENCE [LARGE SCALE GENOMIC DNA]</scope>
    <source>
        <strain evidence="1 2">YIM B02564</strain>
    </source>
</reference>
<protein>
    <submittedName>
        <fullName evidence="1">Uncharacterized protein</fullName>
    </submittedName>
</protein>
<dbReference type="Proteomes" id="UP000623967">
    <property type="component" value="Unassembled WGS sequence"/>
</dbReference>
<sequence length="55" mass="5890">MMQRMGGELFVNSGGLTAIDLKESRQLDLLAVLPDLLAVPGYLLAVLPHLLAVCI</sequence>
<evidence type="ECO:0000313" key="2">
    <source>
        <dbReference type="Proteomes" id="UP000623967"/>
    </source>
</evidence>
<name>A0ABS1TU64_9BACI</name>
<proteinExistence type="predicted"/>
<dbReference type="RefSeq" id="WP_202655530.1">
    <property type="nucleotide sequence ID" value="NZ_JAESWB010000305.1"/>
</dbReference>
<dbReference type="EMBL" id="JAESWB010000305">
    <property type="protein sequence ID" value="MBL4954269.1"/>
    <property type="molecule type" value="Genomic_DNA"/>
</dbReference>
<accession>A0ABS1TU64</accession>
<organism evidence="1 2">
    <name type="scientific">Neobacillus paridis</name>
    <dbReference type="NCBI Taxonomy" id="2803862"/>
    <lineage>
        <taxon>Bacteria</taxon>
        <taxon>Bacillati</taxon>
        <taxon>Bacillota</taxon>
        <taxon>Bacilli</taxon>
        <taxon>Bacillales</taxon>
        <taxon>Bacillaceae</taxon>
        <taxon>Neobacillus</taxon>
    </lineage>
</organism>
<gene>
    <name evidence="1" type="ORF">JK635_19070</name>
</gene>
<comment type="caution">
    <text evidence="1">The sequence shown here is derived from an EMBL/GenBank/DDBJ whole genome shotgun (WGS) entry which is preliminary data.</text>
</comment>